<dbReference type="InterPro" id="IPR053009">
    <property type="entry name" value="Xanthocillin_Biosynth-Assoc"/>
</dbReference>
<keyword evidence="3" id="KW-1185">Reference proteome</keyword>
<keyword evidence="1" id="KW-0812">Transmembrane</keyword>
<dbReference type="EMBL" id="CP144745">
    <property type="protein sequence ID" value="WVZ49772.1"/>
    <property type="molecule type" value="Genomic_DNA"/>
</dbReference>
<feature type="transmembrane region" description="Helical" evidence="1">
    <location>
        <begin position="43"/>
        <end position="64"/>
    </location>
</feature>
<evidence type="ECO:0000256" key="1">
    <source>
        <dbReference type="SAM" id="Phobius"/>
    </source>
</evidence>
<sequence length="70" mass="8173">MMMKKYKMEKDLGIGTEVGYSRNVEIAKKSPALAAMNRKFRMIHVLSTLHEFVPIWLAMHSWYLSSKLDL</sequence>
<organism evidence="2 3">
    <name type="scientific">Paspalum notatum var. saurae</name>
    <dbReference type="NCBI Taxonomy" id="547442"/>
    <lineage>
        <taxon>Eukaryota</taxon>
        <taxon>Viridiplantae</taxon>
        <taxon>Streptophyta</taxon>
        <taxon>Embryophyta</taxon>
        <taxon>Tracheophyta</taxon>
        <taxon>Spermatophyta</taxon>
        <taxon>Magnoliopsida</taxon>
        <taxon>Liliopsida</taxon>
        <taxon>Poales</taxon>
        <taxon>Poaceae</taxon>
        <taxon>PACMAD clade</taxon>
        <taxon>Panicoideae</taxon>
        <taxon>Andropogonodae</taxon>
        <taxon>Paspaleae</taxon>
        <taxon>Paspalinae</taxon>
        <taxon>Paspalum</taxon>
    </lineage>
</organism>
<dbReference type="Proteomes" id="UP001341281">
    <property type="component" value="Chromosome 01"/>
</dbReference>
<gene>
    <name evidence="2" type="ORF">U9M48_001101</name>
</gene>
<protein>
    <submittedName>
        <fullName evidence="2">Uncharacterized protein</fullName>
    </submittedName>
</protein>
<reference evidence="2 3" key="1">
    <citation type="submission" date="2024-02" db="EMBL/GenBank/DDBJ databases">
        <title>High-quality chromosome-scale genome assembly of Pensacola bahiagrass (Paspalum notatum Flugge var. saurae).</title>
        <authorList>
            <person name="Vega J.M."/>
            <person name="Podio M."/>
            <person name="Orjuela J."/>
            <person name="Siena L.A."/>
            <person name="Pessino S.C."/>
            <person name="Combes M.C."/>
            <person name="Mariac C."/>
            <person name="Albertini E."/>
            <person name="Pupilli F."/>
            <person name="Ortiz J.P.A."/>
            <person name="Leblanc O."/>
        </authorList>
    </citation>
    <scope>NUCLEOTIDE SEQUENCE [LARGE SCALE GENOMIC DNA]</scope>
    <source>
        <strain evidence="2">R1</strain>
        <tissue evidence="2">Leaf</tissue>
    </source>
</reference>
<dbReference type="PANTHER" id="PTHR23241:SF103">
    <property type="entry name" value="OS11G0673100 PROTEIN"/>
    <property type="match status" value="1"/>
</dbReference>
<accession>A0AAQ3SGE6</accession>
<evidence type="ECO:0000313" key="2">
    <source>
        <dbReference type="EMBL" id="WVZ49772.1"/>
    </source>
</evidence>
<dbReference type="PANTHER" id="PTHR23241">
    <property type="entry name" value="LATE EMBRYOGENESIS ABUNDANT PLANTS LEA-RELATED"/>
    <property type="match status" value="1"/>
</dbReference>
<name>A0AAQ3SGE6_PASNO</name>
<keyword evidence="1" id="KW-1133">Transmembrane helix</keyword>
<keyword evidence="1" id="KW-0472">Membrane</keyword>
<dbReference type="AlphaFoldDB" id="A0AAQ3SGE6"/>
<proteinExistence type="predicted"/>
<evidence type="ECO:0000313" key="3">
    <source>
        <dbReference type="Proteomes" id="UP001341281"/>
    </source>
</evidence>